<feature type="domain" description="MacB-like periplasmic core" evidence="10">
    <location>
        <begin position="26"/>
        <end position="280"/>
    </location>
</feature>
<dbReference type="PANTHER" id="PTHR30572:SF4">
    <property type="entry name" value="ABC TRANSPORTER PERMEASE YTRF"/>
    <property type="match status" value="1"/>
</dbReference>
<evidence type="ECO:0000313" key="11">
    <source>
        <dbReference type="EMBL" id="PKY65668.1"/>
    </source>
</evidence>
<keyword evidence="11" id="KW-0132">Cell division</keyword>
<comment type="similarity">
    <text evidence="6">Belongs to the ABC-4 integral membrane protein family.</text>
</comment>
<feature type="transmembrane region" description="Helical" evidence="8">
    <location>
        <begin position="443"/>
        <end position="467"/>
    </location>
</feature>
<evidence type="ECO:0000256" key="7">
    <source>
        <dbReference type="SAM" id="MobiDB-lite"/>
    </source>
</evidence>
<feature type="region of interest" description="Disordered" evidence="7">
    <location>
        <begin position="71"/>
        <end position="116"/>
    </location>
</feature>
<dbReference type="Pfam" id="PF02687">
    <property type="entry name" value="FtsX"/>
    <property type="match status" value="1"/>
</dbReference>
<keyword evidence="11" id="KW-0131">Cell cycle</keyword>
<reference evidence="11 12" key="1">
    <citation type="submission" date="2017-12" db="EMBL/GenBank/DDBJ databases">
        <title>Phylogenetic diversity of female urinary microbiome.</title>
        <authorList>
            <person name="Thomas-White K."/>
            <person name="Wolfe A.J."/>
        </authorList>
    </citation>
    <scope>NUCLEOTIDE SEQUENCE [LARGE SCALE GENOMIC DNA]</scope>
    <source>
        <strain evidence="11 12">UMB0250</strain>
    </source>
</reference>
<sequence length="477" mass="50398">MNALNQIIGALVEAWGEVKVQKARVILSLVGVVAAVAAMSSVIAIGDMLVQVNKELEEAYSGRSITLHVSASKTSSDTGGTDAASSTERETDTTINAEGMPTTNSDSATQGTTSSDGSNALAALTGVIHDPMGDAMTTVAQRLQIPYWSRLETGNVTFTEIEQISKTGSYRGVPTTQDLTMMETSTAVKAVDPAYSTLFRLTPTVGRWIDAGDANQRVVPIVINSTLWKYLANANIADPIILHANDASATQYRVVGVIKSNSQWDSPTAYIDYTAWQFTKSQSAALSGQSPTSNGVEMLVWTGADQAEQARDLLPKALASVLGKGWKGDVYGGESYDGGQSTMNTIRTVIMVIGGIVILLGALGLLNVAIVTVRQRIREIGIRRAMGASAKRVFFAVFMESVVATFVAGVIGVGIAIIVIRLLPLDTLLGIYLQERPPFPMSAAIDGIAISTGIGALCGIIPAIAAVRVKPIDAIRY</sequence>
<evidence type="ECO:0000259" key="10">
    <source>
        <dbReference type="Pfam" id="PF12704"/>
    </source>
</evidence>
<dbReference type="Pfam" id="PF12704">
    <property type="entry name" value="MacB_PCD"/>
    <property type="match status" value="1"/>
</dbReference>
<evidence type="ECO:0000256" key="5">
    <source>
        <dbReference type="ARBA" id="ARBA00023136"/>
    </source>
</evidence>
<evidence type="ECO:0000256" key="3">
    <source>
        <dbReference type="ARBA" id="ARBA00022692"/>
    </source>
</evidence>
<feature type="transmembrane region" description="Helical" evidence="8">
    <location>
        <begin position="25"/>
        <end position="46"/>
    </location>
</feature>
<accession>A0A2I1I3G0</accession>
<dbReference type="AlphaFoldDB" id="A0A2I1I3G0"/>
<dbReference type="Proteomes" id="UP000234545">
    <property type="component" value="Unassembled WGS sequence"/>
</dbReference>
<proteinExistence type="inferred from homology"/>
<keyword evidence="4 8" id="KW-1133">Transmembrane helix</keyword>
<dbReference type="EMBL" id="PKKJ01000018">
    <property type="protein sequence ID" value="PKY65668.1"/>
    <property type="molecule type" value="Genomic_DNA"/>
</dbReference>
<evidence type="ECO:0000259" key="9">
    <source>
        <dbReference type="Pfam" id="PF02687"/>
    </source>
</evidence>
<evidence type="ECO:0000256" key="2">
    <source>
        <dbReference type="ARBA" id="ARBA00022475"/>
    </source>
</evidence>
<dbReference type="GO" id="GO:0022857">
    <property type="term" value="F:transmembrane transporter activity"/>
    <property type="evidence" value="ECO:0007669"/>
    <property type="project" value="TreeGrafter"/>
</dbReference>
<feature type="transmembrane region" description="Helical" evidence="8">
    <location>
        <begin position="393"/>
        <end position="423"/>
    </location>
</feature>
<keyword evidence="2" id="KW-1003">Cell membrane</keyword>
<protein>
    <submittedName>
        <fullName evidence="11">Cell division protein FtsX</fullName>
    </submittedName>
</protein>
<feature type="compositionally biased region" description="Polar residues" evidence="7">
    <location>
        <begin position="71"/>
        <end position="86"/>
    </location>
</feature>
<keyword evidence="5 8" id="KW-0472">Membrane</keyword>
<evidence type="ECO:0000256" key="8">
    <source>
        <dbReference type="SAM" id="Phobius"/>
    </source>
</evidence>
<feature type="compositionally biased region" description="Polar residues" evidence="7">
    <location>
        <begin position="93"/>
        <end position="116"/>
    </location>
</feature>
<feature type="transmembrane region" description="Helical" evidence="8">
    <location>
        <begin position="349"/>
        <end position="373"/>
    </location>
</feature>
<evidence type="ECO:0000256" key="4">
    <source>
        <dbReference type="ARBA" id="ARBA00022989"/>
    </source>
</evidence>
<evidence type="ECO:0000313" key="12">
    <source>
        <dbReference type="Proteomes" id="UP000234545"/>
    </source>
</evidence>
<dbReference type="InterPro" id="IPR025857">
    <property type="entry name" value="MacB_PCD"/>
</dbReference>
<dbReference type="RefSeq" id="WP_101628706.1">
    <property type="nucleotide sequence ID" value="NZ_PKKJ01000018.1"/>
</dbReference>
<dbReference type="InterPro" id="IPR003838">
    <property type="entry name" value="ABC3_permease_C"/>
</dbReference>
<comment type="caution">
    <text evidence="11">The sequence shown here is derived from an EMBL/GenBank/DDBJ whole genome shotgun (WGS) entry which is preliminary data.</text>
</comment>
<comment type="subcellular location">
    <subcellularLocation>
        <location evidence="1">Cell membrane</location>
        <topology evidence="1">Multi-pass membrane protein</topology>
    </subcellularLocation>
</comment>
<dbReference type="OrthoDB" id="3510103at2"/>
<organism evidence="11 12">
    <name type="scientific">Schaalia turicensis</name>
    <dbReference type="NCBI Taxonomy" id="131111"/>
    <lineage>
        <taxon>Bacteria</taxon>
        <taxon>Bacillati</taxon>
        <taxon>Actinomycetota</taxon>
        <taxon>Actinomycetes</taxon>
        <taxon>Actinomycetales</taxon>
        <taxon>Actinomycetaceae</taxon>
        <taxon>Schaalia</taxon>
    </lineage>
</organism>
<evidence type="ECO:0000256" key="6">
    <source>
        <dbReference type="ARBA" id="ARBA00038076"/>
    </source>
</evidence>
<dbReference type="InterPro" id="IPR050250">
    <property type="entry name" value="Macrolide_Exporter_MacB"/>
</dbReference>
<name>A0A2I1I3G0_9ACTO</name>
<keyword evidence="3 8" id="KW-0812">Transmembrane</keyword>
<gene>
    <name evidence="11" type="ORF">CYJ25_08430</name>
</gene>
<evidence type="ECO:0000256" key="1">
    <source>
        <dbReference type="ARBA" id="ARBA00004651"/>
    </source>
</evidence>
<dbReference type="GO" id="GO:0051301">
    <property type="term" value="P:cell division"/>
    <property type="evidence" value="ECO:0007669"/>
    <property type="project" value="UniProtKB-KW"/>
</dbReference>
<dbReference type="GO" id="GO:0005886">
    <property type="term" value="C:plasma membrane"/>
    <property type="evidence" value="ECO:0007669"/>
    <property type="project" value="UniProtKB-SubCell"/>
</dbReference>
<dbReference type="PANTHER" id="PTHR30572">
    <property type="entry name" value="MEMBRANE COMPONENT OF TRANSPORTER-RELATED"/>
    <property type="match status" value="1"/>
</dbReference>
<feature type="domain" description="ABC3 transporter permease C-terminal" evidence="9">
    <location>
        <begin position="351"/>
        <end position="470"/>
    </location>
</feature>